<comment type="caution">
    <text evidence="10">The sequence shown here is derived from an EMBL/GenBank/DDBJ whole genome shotgun (WGS) entry which is preliminary data.</text>
</comment>
<feature type="transmembrane region" description="Helical" evidence="9">
    <location>
        <begin position="177"/>
        <end position="208"/>
    </location>
</feature>
<dbReference type="RefSeq" id="WP_285983795.1">
    <property type="nucleotide sequence ID" value="NZ_JASVDS010000005.1"/>
</dbReference>
<dbReference type="InterPro" id="IPR052157">
    <property type="entry name" value="BCAA_transport_permease"/>
</dbReference>
<evidence type="ECO:0000256" key="7">
    <source>
        <dbReference type="ARBA" id="ARBA00023136"/>
    </source>
</evidence>
<keyword evidence="5" id="KW-0029">Amino-acid transport</keyword>
<protein>
    <submittedName>
        <fullName evidence="10">Branched-chain amino acid ABC transporter permease</fullName>
    </submittedName>
</protein>
<keyword evidence="2" id="KW-0813">Transport</keyword>
<keyword evidence="7 9" id="KW-0472">Membrane</keyword>
<keyword evidence="6 9" id="KW-1133">Transmembrane helix</keyword>
<gene>
    <name evidence="10" type="ORF">QRD43_17520</name>
</gene>
<dbReference type="PANTHER" id="PTHR11795:SF452">
    <property type="entry name" value="ABC TRANSPORTER PERMEASE PROTEIN"/>
    <property type="match status" value="1"/>
</dbReference>
<accession>A0ABT7LML8</accession>
<feature type="transmembrane region" description="Helical" evidence="9">
    <location>
        <begin position="90"/>
        <end position="112"/>
    </location>
</feature>
<dbReference type="Pfam" id="PF02653">
    <property type="entry name" value="BPD_transp_2"/>
    <property type="match status" value="1"/>
</dbReference>
<dbReference type="InterPro" id="IPR001851">
    <property type="entry name" value="ABC_transp_permease"/>
</dbReference>
<evidence type="ECO:0000256" key="3">
    <source>
        <dbReference type="ARBA" id="ARBA00022475"/>
    </source>
</evidence>
<sequence>MLEIAVYALSRGALYALVAVGFVLVFSVGGVLNLAHGTLFMLGGYFTHFFYERVLGGRWLGLAITLAVLAVCLLSALLHRTLLQRRPQSTSYAMVMTLSVALFIEQALRLAFGSSATAVPSLLPGSDTWLGVRLLRLEVLLLPLSLALLAGLGAFLRFSRHGRALVAVAQNRQGAALVGIDASAVLTGTLVLSAGLAALAGAVVAPLITVVPTLWAYWLVKAFAVAILGGLGSLPGAVMAAFLLSLAEVLTTFALSDQYADLVALLVIVSVLVLRPSGLIARRSA</sequence>
<feature type="transmembrane region" description="Helical" evidence="9">
    <location>
        <begin position="59"/>
        <end position="78"/>
    </location>
</feature>
<comment type="subcellular location">
    <subcellularLocation>
        <location evidence="1">Cell membrane</location>
        <topology evidence="1">Multi-pass membrane protein</topology>
    </subcellularLocation>
</comment>
<evidence type="ECO:0000313" key="11">
    <source>
        <dbReference type="Proteomes" id="UP001238603"/>
    </source>
</evidence>
<feature type="transmembrane region" description="Helical" evidence="9">
    <location>
        <begin position="132"/>
        <end position="156"/>
    </location>
</feature>
<evidence type="ECO:0000256" key="6">
    <source>
        <dbReference type="ARBA" id="ARBA00022989"/>
    </source>
</evidence>
<evidence type="ECO:0000256" key="5">
    <source>
        <dbReference type="ARBA" id="ARBA00022970"/>
    </source>
</evidence>
<comment type="similarity">
    <text evidence="8">Belongs to the binding-protein-dependent transport system permease family. LivHM subfamily.</text>
</comment>
<evidence type="ECO:0000256" key="9">
    <source>
        <dbReference type="SAM" id="Phobius"/>
    </source>
</evidence>
<feature type="transmembrane region" description="Helical" evidence="9">
    <location>
        <begin position="12"/>
        <end position="39"/>
    </location>
</feature>
<evidence type="ECO:0000256" key="4">
    <source>
        <dbReference type="ARBA" id="ARBA00022692"/>
    </source>
</evidence>
<keyword evidence="11" id="KW-1185">Reference proteome</keyword>
<organism evidence="10 11">
    <name type="scientific">Roseateles subflavus</name>
    <dbReference type="NCBI Taxonomy" id="3053353"/>
    <lineage>
        <taxon>Bacteria</taxon>
        <taxon>Pseudomonadati</taxon>
        <taxon>Pseudomonadota</taxon>
        <taxon>Betaproteobacteria</taxon>
        <taxon>Burkholderiales</taxon>
        <taxon>Sphaerotilaceae</taxon>
        <taxon>Roseateles</taxon>
    </lineage>
</organism>
<dbReference type="EMBL" id="JASVDS010000005">
    <property type="protein sequence ID" value="MDL5033714.1"/>
    <property type="molecule type" value="Genomic_DNA"/>
</dbReference>
<feature type="transmembrane region" description="Helical" evidence="9">
    <location>
        <begin position="262"/>
        <end position="281"/>
    </location>
</feature>
<keyword evidence="4 9" id="KW-0812">Transmembrane</keyword>
<reference evidence="10 11" key="1">
    <citation type="submission" date="2023-06" db="EMBL/GenBank/DDBJ databases">
        <title>Pelomonas sp. APW6 16S ribosomal RNA gene genome sequencing and assembly.</title>
        <authorList>
            <person name="Woo H."/>
        </authorList>
    </citation>
    <scope>NUCLEOTIDE SEQUENCE [LARGE SCALE GENOMIC DNA]</scope>
    <source>
        <strain evidence="10 11">APW6</strain>
    </source>
</reference>
<keyword evidence="3" id="KW-1003">Cell membrane</keyword>
<evidence type="ECO:0000313" key="10">
    <source>
        <dbReference type="EMBL" id="MDL5033714.1"/>
    </source>
</evidence>
<dbReference type="Proteomes" id="UP001238603">
    <property type="component" value="Unassembled WGS sequence"/>
</dbReference>
<name>A0ABT7LML8_9BURK</name>
<proteinExistence type="inferred from homology"/>
<dbReference type="CDD" id="cd06582">
    <property type="entry name" value="TM_PBP1_LivH_like"/>
    <property type="match status" value="1"/>
</dbReference>
<dbReference type="PANTHER" id="PTHR11795">
    <property type="entry name" value="BRANCHED-CHAIN AMINO ACID TRANSPORT SYSTEM PERMEASE PROTEIN LIVH"/>
    <property type="match status" value="1"/>
</dbReference>
<evidence type="ECO:0000256" key="1">
    <source>
        <dbReference type="ARBA" id="ARBA00004651"/>
    </source>
</evidence>
<evidence type="ECO:0000256" key="2">
    <source>
        <dbReference type="ARBA" id="ARBA00022448"/>
    </source>
</evidence>
<evidence type="ECO:0000256" key="8">
    <source>
        <dbReference type="ARBA" id="ARBA00037998"/>
    </source>
</evidence>